<keyword evidence="6 11" id="KW-0560">Oxidoreductase</keyword>
<dbReference type="PANTHER" id="PTHR10638:SF33">
    <property type="entry name" value="AMINE OXIDASE"/>
    <property type="match status" value="1"/>
</dbReference>
<organism evidence="15 16">
    <name type="scientific">Aspergillus nanangensis</name>
    <dbReference type="NCBI Taxonomy" id="2582783"/>
    <lineage>
        <taxon>Eukaryota</taxon>
        <taxon>Fungi</taxon>
        <taxon>Dikarya</taxon>
        <taxon>Ascomycota</taxon>
        <taxon>Pezizomycotina</taxon>
        <taxon>Eurotiomycetes</taxon>
        <taxon>Eurotiomycetidae</taxon>
        <taxon>Eurotiales</taxon>
        <taxon>Aspergillaceae</taxon>
        <taxon>Aspergillus</taxon>
        <taxon>Aspergillus subgen. Circumdati</taxon>
    </lineage>
</organism>
<evidence type="ECO:0000256" key="9">
    <source>
        <dbReference type="PIRSR" id="PIRSR600269-50"/>
    </source>
</evidence>
<name>A0AAD4CQ51_ASPNN</name>
<comment type="similarity">
    <text evidence="2 11">Belongs to the copper/topaquinone oxidase family.</text>
</comment>
<dbReference type="EMBL" id="VCAU01000027">
    <property type="protein sequence ID" value="KAF9890348.1"/>
    <property type="molecule type" value="Genomic_DNA"/>
</dbReference>
<evidence type="ECO:0000313" key="16">
    <source>
        <dbReference type="Proteomes" id="UP001194746"/>
    </source>
</evidence>
<dbReference type="GO" id="GO:0005507">
    <property type="term" value="F:copper ion binding"/>
    <property type="evidence" value="ECO:0007669"/>
    <property type="project" value="InterPro"/>
</dbReference>
<feature type="domain" description="Copper amine oxidase N3-terminal" evidence="14">
    <location>
        <begin position="137"/>
        <end position="196"/>
    </location>
</feature>
<evidence type="ECO:0000256" key="6">
    <source>
        <dbReference type="ARBA" id="ARBA00023002"/>
    </source>
</evidence>
<dbReference type="InterPro" id="IPR036460">
    <property type="entry name" value="Cu_amine_oxidase_C_sf"/>
</dbReference>
<dbReference type="Pfam" id="PF02728">
    <property type="entry name" value="Cu_amine_oxidN3"/>
    <property type="match status" value="1"/>
</dbReference>
<evidence type="ECO:0000259" key="13">
    <source>
        <dbReference type="Pfam" id="PF02727"/>
    </source>
</evidence>
<protein>
    <recommendedName>
        <fullName evidence="11">Amine oxidase</fullName>
        <ecNumber evidence="11">1.4.3.-</ecNumber>
    </recommendedName>
</protein>
<evidence type="ECO:0000256" key="5">
    <source>
        <dbReference type="ARBA" id="ARBA00022772"/>
    </source>
</evidence>
<reference evidence="15" key="2">
    <citation type="submission" date="2020-02" db="EMBL/GenBank/DDBJ databases">
        <authorList>
            <person name="Gilchrist C.L.M."/>
            <person name="Chooi Y.-H."/>
        </authorList>
    </citation>
    <scope>NUCLEOTIDE SEQUENCE</scope>
    <source>
        <strain evidence="15">MST-FP2251</strain>
    </source>
</reference>
<feature type="active site" description="Proton acceptor" evidence="9">
    <location>
        <position position="311"/>
    </location>
</feature>
<dbReference type="PRINTS" id="PR00766">
    <property type="entry name" value="CUDAOXIDASE"/>
</dbReference>
<comment type="PTM">
    <text evidence="10 11">Topaquinone (TPQ) is generated by copper-dependent autoxidation of a specific tyrosyl residue.</text>
</comment>
<keyword evidence="5 9" id="KW-0801">TPQ</keyword>
<dbReference type="SUPFAM" id="SSF49998">
    <property type="entry name" value="Amine oxidase catalytic domain"/>
    <property type="match status" value="1"/>
</dbReference>
<keyword evidence="4 11" id="KW-0479">Metal-binding</keyword>
<keyword evidence="8" id="KW-1015">Disulfide bond</keyword>
<feature type="active site" description="Schiff-base intermediate with substrate; via topaquinone" evidence="9">
    <location>
        <position position="395"/>
    </location>
</feature>
<dbReference type="Gene3D" id="3.10.450.40">
    <property type="match status" value="2"/>
</dbReference>
<dbReference type="Pfam" id="PF02727">
    <property type="entry name" value="Cu_amine_oxidN2"/>
    <property type="match status" value="1"/>
</dbReference>
<feature type="modified residue" description="2',4',5'-topaquinone" evidence="10">
    <location>
        <position position="395"/>
    </location>
</feature>
<feature type="domain" description="Copper amine oxidase N2-terminal" evidence="13">
    <location>
        <begin position="5"/>
        <end position="93"/>
    </location>
</feature>
<dbReference type="GO" id="GO:0048038">
    <property type="term" value="F:quinone binding"/>
    <property type="evidence" value="ECO:0007669"/>
    <property type="project" value="InterPro"/>
</dbReference>
<dbReference type="Proteomes" id="UP001194746">
    <property type="component" value="Unassembled WGS sequence"/>
</dbReference>
<evidence type="ECO:0000259" key="12">
    <source>
        <dbReference type="Pfam" id="PF01179"/>
    </source>
</evidence>
<dbReference type="Gene3D" id="2.70.98.20">
    <property type="entry name" value="Copper amine oxidase, catalytic domain"/>
    <property type="match status" value="1"/>
</dbReference>
<dbReference type="FunFam" id="2.70.98.20:FF:000001">
    <property type="entry name" value="Amine oxidase"/>
    <property type="match status" value="1"/>
</dbReference>
<comment type="subunit">
    <text evidence="3">Homodimer.</text>
</comment>
<dbReference type="InterPro" id="IPR000269">
    <property type="entry name" value="Cu_amine_oxidase"/>
</dbReference>
<accession>A0AAD4CQ51</accession>
<dbReference type="GO" id="GO:0008131">
    <property type="term" value="F:primary methylamine oxidase activity"/>
    <property type="evidence" value="ECO:0007669"/>
    <property type="project" value="InterPro"/>
</dbReference>
<evidence type="ECO:0000256" key="7">
    <source>
        <dbReference type="ARBA" id="ARBA00023008"/>
    </source>
</evidence>
<feature type="domain" description="Copper amine oxidase catalytic" evidence="12">
    <location>
        <begin position="233"/>
        <end position="637"/>
    </location>
</feature>
<dbReference type="EC" id="1.4.3.-" evidence="11"/>
<evidence type="ECO:0000256" key="10">
    <source>
        <dbReference type="PIRSR" id="PIRSR600269-51"/>
    </source>
</evidence>
<evidence type="ECO:0000256" key="8">
    <source>
        <dbReference type="ARBA" id="ARBA00023157"/>
    </source>
</evidence>
<proteinExistence type="inferred from homology"/>
<comment type="cofactor">
    <cofactor evidence="11">
        <name>Cu cation</name>
        <dbReference type="ChEBI" id="CHEBI:23378"/>
    </cofactor>
    <text evidence="11">Contains 1 topaquinone per subunit.</text>
</comment>
<dbReference type="PANTHER" id="PTHR10638">
    <property type="entry name" value="COPPER AMINE OXIDASE"/>
    <property type="match status" value="1"/>
</dbReference>
<comment type="caution">
    <text evidence="15">The sequence shown here is derived from an EMBL/GenBank/DDBJ whole genome shotgun (WGS) entry which is preliminary data.</text>
</comment>
<dbReference type="InterPro" id="IPR016182">
    <property type="entry name" value="Cu_amine_oxidase_N-reg"/>
</dbReference>
<evidence type="ECO:0000259" key="14">
    <source>
        <dbReference type="Pfam" id="PF02728"/>
    </source>
</evidence>
<reference evidence="15" key="1">
    <citation type="journal article" date="2019" name="Beilstein J. Org. Chem.">
        <title>Nanangenines: drimane sesquiterpenoids as the dominant metabolite cohort of a novel Australian fungus, Aspergillus nanangensis.</title>
        <authorList>
            <person name="Lacey H.J."/>
            <person name="Gilchrist C.L.M."/>
            <person name="Crombie A."/>
            <person name="Kalaitzis J.A."/>
            <person name="Vuong D."/>
            <person name="Rutledge P.J."/>
            <person name="Turner P."/>
            <person name="Pitt J.I."/>
            <person name="Lacey E."/>
            <person name="Chooi Y.H."/>
            <person name="Piggott A.M."/>
        </authorList>
    </citation>
    <scope>NUCLEOTIDE SEQUENCE</scope>
    <source>
        <strain evidence="15">MST-FP2251</strain>
    </source>
</reference>
<dbReference type="InterPro" id="IPR015802">
    <property type="entry name" value="Cu_amine_oxidase_N3"/>
</dbReference>
<dbReference type="InterPro" id="IPR049948">
    <property type="entry name" value="Cu_Am_ox_TPQ-bd"/>
</dbReference>
<evidence type="ECO:0000256" key="4">
    <source>
        <dbReference type="ARBA" id="ARBA00022723"/>
    </source>
</evidence>
<evidence type="ECO:0000313" key="15">
    <source>
        <dbReference type="EMBL" id="KAF9890348.1"/>
    </source>
</evidence>
<gene>
    <name evidence="15" type="ORF">FE257_006014</name>
</gene>
<dbReference type="AlphaFoldDB" id="A0AAD4CQ51"/>
<dbReference type="InterPro" id="IPR015798">
    <property type="entry name" value="Cu_amine_oxidase_C"/>
</dbReference>
<dbReference type="GO" id="GO:0009308">
    <property type="term" value="P:amine metabolic process"/>
    <property type="evidence" value="ECO:0007669"/>
    <property type="project" value="UniProtKB-UniRule"/>
</dbReference>
<dbReference type="SUPFAM" id="SSF54416">
    <property type="entry name" value="Amine oxidase N-terminal region"/>
    <property type="match status" value="2"/>
</dbReference>
<keyword evidence="7 11" id="KW-0186">Copper</keyword>
<comment type="cofactor">
    <cofactor evidence="1">
        <name>Cu cation</name>
        <dbReference type="ChEBI" id="CHEBI:23378"/>
    </cofactor>
</comment>
<evidence type="ECO:0000256" key="2">
    <source>
        <dbReference type="ARBA" id="ARBA00007983"/>
    </source>
</evidence>
<dbReference type="Pfam" id="PF01179">
    <property type="entry name" value="Cu_amine_oxid"/>
    <property type="match status" value="1"/>
</dbReference>
<evidence type="ECO:0000256" key="3">
    <source>
        <dbReference type="ARBA" id="ARBA00011738"/>
    </source>
</evidence>
<dbReference type="PROSITE" id="PS01164">
    <property type="entry name" value="COPPER_AMINE_OXID_1"/>
    <property type="match status" value="1"/>
</dbReference>
<dbReference type="InterPro" id="IPR015800">
    <property type="entry name" value="Cu_amine_oxidase_N2"/>
</dbReference>
<evidence type="ECO:0000256" key="1">
    <source>
        <dbReference type="ARBA" id="ARBA00001935"/>
    </source>
</evidence>
<evidence type="ECO:0000256" key="11">
    <source>
        <dbReference type="RuleBase" id="RU000672"/>
    </source>
</evidence>
<sequence>MPATHPLAPVTPAEINAAAALIKAQFSPGTLIGFKSITLLEPEKPLVAEYLKAERENLPLPQLPRKAFVVYYLKSTGRPFDANVNLSTCKVEHNAPLGPFLHPNSDGYEIMKIEEAALSDLLVQAEIAKLQLSPDLEIVMDPWGYGSDGNGDEPRLFQCLLYVRPKGKVDANHYAHPLNISPVVDATTFKVIRIDRMPTGVNGAIKEPGKFEMQPESSYLPEDQDLRRDLKPLHVIQPEGASFKISRVGELGQRLEWQKWDFIVGFNQREGMVLYDIHYEGRSVLYRISLSEMSIPYADPRAPFHRKHAFDLGDAGAGTMANNLKLGCDCLGSIHYISGVLADDKGDPFDMPNVVCVHEQDNGIGWKHTNYRTGRAAIVRNRELVLQSILTVSNYEYILAFIFNQAGEISYEVRATGILSTQPIDLGVSVPFGTVVHPGVLAAHHQHFFSLRIDPAIDGHCNRLTYTDVEPYPHDEYFNPHGVGYRSFNTVVEKSGPLDLDISRNRVFKIENEHRRNPINGLPVGYKIQVPDFQKILAAEGSFHHRRSEFADHNLYVTRYREGELWAGGQYTFQSRGGNGVRSYAARKDAIVDEDIVIWVSFGINHIPRVEDFPVMPVEMLRVHLKPVNFFTKNPALDVPPSSQAVNRSELLTCDDKAADSCCIKSRGSPRL</sequence>
<keyword evidence="16" id="KW-1185">Reference proteome</keyword>